<dbReference type="AlphaFoldDB" id="A0A917QA33"/>
<evidence type="ECO:0008006" key="8">
    <source>
        <dbReference type="Google" id="ProtNLM"/>
    </source>
</evidence>
<keyword evidence="7" id="KW-1185">Reference proteome</keyword>
<keyword evidence="3" id="KW-0328">Glycosyltransferase</keyword>
<evidence type="ECO:0000313" key="7">
    <source>
        <dbReference type="Proteomes" id="UP000600449"/>
    </source>
</evidence>
<dbReference type="InterPro" id="IPR029044">
    <property type="entry name" value="Nucleotide-diphossugar_trans"/>
</dbReference>
<dbReference type="RefSeq" id="WP_188913868.1">
    <property type="nucleotide sequence ID" value="NZ_BMMF01000008.1"/>
</dbReference>
<keyword evidence="2" id="KW-1003">Cell membrane</keyword>
<sequence length="339" mass="35447">MQPLADLAPPIAAQPRYSAVVAIPARDEAERIGACLDALADAAAQAGPVAVLLLADRCADATVEIATAARARVPYALVVVRRVLVGSALRNAGDAGGARRAAMDAGAALLAPDGVLMTTDADTRVAPDWIARNRAAIAAGADAAAGRVTYLRADDRALPQAARRRERLERIYARLLAELRARARPDPHDPWPRHDMASGASLALTLDAYRRIGGLPRVPVGEDRALVDALRAAGARVRHCPRIRVTTSGRLDGRASAGAAATRRLRAEGGDPFCGPDLPALDDALACLAGVRMRAQARLCASALPGEIERAGALVRMLRLRSAGACRGDNPVPARSGLR</sequence>
<dbReference type="PANTHER" id="PTHR43646">
    <property type="entry name" value="GLYCOSYLTRANSFERASE"/>
    <property type="match status" value="1"/>
</dbReference>
<evidence type="ECO:0000256" key="2">
    <source>
        <dbReference type="ARBA" id="ARBA00022475"/>
    </source>
</evidence>
<dbReference type="EMBL" id="BMMF01000008">
    <property type="protein sequence ID" value="GGK39421.1"/>
    <property type="molecule type" value="Genomic_DNA"/>
</dbReference>
<organism evidence="6 7">
    <name type="scientific">Salinarimonas ramus</name>
    <dbReference type="NCBI Taxonomy" id="690164"/>
    <lineage>
        <taxon>Bacteria</taxon>
        <taxon>Pseudomonadati</taxon>
        <taxon>Pseudomonadota</taxon>
        <taxon>Alphaproteobacteria</taxon>
        <taxon>Hyphomicrobiales</taxon>
        <taxon>Salinarimonadaceae</taxon>
        <taxon>Salinarimonas</taxon>
    </lineage>
</organism>
<keyword evidence="5" id="KW-0472">Membrane</keyword>
<proteinExistence type="predicted"/>
<comment type="subcellular location">
    <subcellularLocation>
        <location evidence="1">Cell membrane</location>
    </subcellularLocation>
</comment>
<evidence type="ECO:0000256" key="3">
    <source>
        <dbReference type="ARBA" id="ARBA00022676"/>
    </source>
</evidence>
<evidence type="ECO:0000256" key="1">
    <source>
        <dbReference type="ARBA" id="ARBA00004236"/>
    </source>
</evidence>
<dbReference type="GO" id="GO:0005886">
    <property type="term" value="C:plasma membrane"/>
    <property type="evidence" value="ECO:0007669"/>
    <property type="project" value="UniProtKB-SubCell"/>
</dbReference>
<name>A0A917QA33_9HYPH</name>
<dbReference type="PANTHER" id="PTHR43646:SF2">
    <property type="entry name" value="GLYCOSYLTRANSFERASE 2-LIKE DOMAIN-CONTAINING PROTEIN"/>
    <property type="match status" value="1"/>
</dbReference>
<accession>A0A917QA33</accession>
<evidence type="ECO:0000313" key="6">
    <source>
        <dbReference type="EMBL" id="GGK39421.1"/>
    </source>
</evidence>
<keyword evidence="4" id="KW-0808">Transferase</keyword>
<comment type="caution">
    <text evidence="6">The sequence shown here is derived from an EMBL/GenBank/DDBJ whole genome shotgun (WGS) entry which is preliminary data.</text>
</comment>
<dbReference type="Pfam" id="PF13641">
    <property type="entry name" value="Glyco_tranf_2_3"/>
    <property type="match status" value="1"/>
</dbReference>
<protein>
    <recommendedName>
        <fullName evidence="8">Glycosyl transferase family 2</fullName>
    </recommendedName>
</protein>
<evidence type="ECO:0000256" key="4">
    <source>
        <dbReference type="ARBA" id="ARBA00022679"/>
    </source>
</evidence>
<reference evidence="6 7" key="1">
    <citation type="journal article" date="2014" name="Int. J. Syst. Evol. Microbiol.">
        <title>Complete genome sequence of Corynebacterium casei LMG S-19264T (=DSM 44701T), isolated from a smear-ripened cheese.</title>
        <authorList>
            <consortium name="US DOE Joint Genome Institute (JGI-PGF)"/>
            <person name="Walter F."/>
            <person name="Albersmeier A."/>
            <person name="Kalinowski J."/>
            <person name="Ruckert C."/>
        </authorList>
    </citation>
    <scope>NUCLEOTIDE SEQUENCE [LARGE SCALE GENOMIC DNA]</scope>
    <source>
        <strain evidence="6 7">CGMCC 1.9161</strain>
    </source>
</reference>
<gene>
    <name evidence="6" type="ORF">GCM10011322_28170</name>
</gene>
<dbReference type="Gene3D" id="3.90.550.10">
    <property type="entry name" value="Spore Coat Polysaccharide Biosynthesis Protein SpsA, Chain A"/>
    <property type="match status" value="1"/>
</dbReference>
<dbReference type="Proteomes" id="UP000600449">
    <property type="component" value="Unassembled WGS sequence"/>
</dbReference>
<dbReference type="GO" id="GO:0016757">
    <property type="term" value="F:glycosyltransferase activity"/>
    <property type="evidence" value="ECO:0007669"/>
    <property type="project" value="UniProtKB-KW"/>
</dbReference>
<evidence type="ECO:0000256" key="5">
    <source>
        <dbReference type="ARBA" id="ARBA00023136"/>
    </source>
</evidence>
<dbReference type="SUPFAM" id="SSF53448">
    <property type="entry name" value="Nucleotide-diphospho-sugar transferases"/>
    <property type="match status" value="1"/>
</dbReference>